<dbReference type="PROSITE" id="PS50887">
    <property type="entry name" value="GGDEF"/>
    <property type="match status" value="1"/>
</dbReference>
<dbReference type="SMART" id="SM00267">
    <property type="entry name" value="GGDEF"/>
    <property type="match status" value="1"/>
</dbReference>
<evidence type="ECO:0000256" key="2">
    <source>
        <dbReference type="ARBA" id="ARBA00034247"/>
    </source>
</evidence>
<gene>
    <name evidence="6" type="ORF">G4V63_26035</name>
</gene>
<keyword evidence="7" id="KW-1185">Reference proteome</keyword>
<dbReference type="NCBIfam" id="TIGR00254">
    <property type="entry name" value="GGDEF"/>
    <property type="match status" value="1"/>
</dbReference>
<dbReference type="EC" id="2.7.7.65" evidence="1"/>
<evidence type="ECO:0000313" key="6">
    <source>
        <dbReference type="EMBL" id="NGX98542.1"/>
    </source>
</evidence>
<feature type="transmembrane region" description="Helical" evidence="4">
    <location>
        <begin position="97"/>
        <end position="118"/>
    </location>
</feature>
<keyword evidence="4" id="KW-0812">Transmembrane</keyword>
<dbReference type="GO" id="GO:0043709">
    <property type="term" value="P:cell adhesion involved in single-species biofilm formation"/>
    <property type="evidence" value="ECO:0007669"/>
    <property type="project" value="TreeGrafter"/>
</dbReference>
<evidence type="ECO:0000256" key="3">
    <source>
        <dbReference type="SAM" id="MobiDB-lite"/>
    </source>
</evidence>
<keyword evidence="4" id="KW-1133">Transmembrane helix</keyword>
<evidence type="ECO:0000259" key="5">
    <source>
        <dbReference type="PROSITE" id="PS50887"/>
    </source>
</evidence>
<dbReference type="InterPro" id="IPR000160">
    <property type="entry name" value="GGDEF_dom"/>
</dbReference>
<dbReference type="Gene3D" id="3.30.70.270">
    <property type="match status" value="1"/>
</dbReference>
<feature type="transmembrane region" description="Helical" evidence="4">
    <location>
        <begin position="65"/>
        <end position="85"/>
    </location>
</feature>
<proteinExistence type="predicted"/>
<dbReference type="EMBL" id="JAAMRR010001323">
    <property type="protein sequence ID" value="NGX98542.1"/>
    <property type="molecule type" value="Genomic_DNA"/>
</dbReference>
<dbReference type="Proteomes" id="UP000480266">
    <property type="component" value="Unassembled WGS sequence"/>
</dbReference>
<sequence length="419" mass="44589">MPAGTHLSLDISTLYLVATLAAALLGAMLLFFWRQEKIAALGWWGAAYILGAASVALWTVGGPELGWELSIAVNAVGFIACGLVWDAARAFHGRPASWIGVIAGPALWVAAVVALDPIDPELRMIIGAAIVAAYAALTAGELWRERRKSLRARWPAIFVPLLHGVVLMLPILLGDLYRSADATIMAQVWVAAFAAELVIYAVGTVFIIVMLVSERTVSAHKTAASIDPLTGLLNRRGFGEATSRMIEREAKAGRPVTVMIFDIDHFKSVNDRFGHAAGDDVLKVFSNIVVASLRMSDLVGRVGGEEFAALLPCSIDEALLAAERVREAFEASGVAIDDAPLETTVSIGVAGGPANTELEVLMASADTALYQAKRTGRNRVEAAVEQPLSLENARRNQIRSGAPQPDKPEMISAPAEAHA</sequence>
<dbReference type="GO" id="GO:0052621">
    <property type="term" value="F:diguanylate cyclase activity"/>
    <property type="evidence" value="ECO:0007669"/>
    <property type="project" value="UniProtKB-EC"/>
</dbReference>
<organism evidence="6 7">
    <name type="scientific">Candidatus Afipia apatlaquensis</name>
    <dbReference type="NCBI Taxonomy" id="2712852"/>
    <lineage>
        <taxon>Bacteria</taxon>
        <taxon>Pseudomonadati</taxon>
        <taxon>Pseudomonadota</taxon>
        <taxon>Alphaproteobacteria</taxon>
        <taxon>Hyphomicrobiales</taxon>
        <taxon>Nitrobacteraceae</taxon>
        <taxon>Afipia</taxon>
    </lineage>
</organism>
<dbReference type="InterPro" id="IPR043128">
    <property type="entry name" value="Rev_trsase/Diguanyl_cyclase"/>
</dbReference>
<feature type="transmembrane region" description="Helical" evidence="4">
    <location>
        <begin position="155"/>
        <end position="174"/>
    </location>
</feature>
<dbReference type="AlphaFoldDB" id="A0A7C9RJM7"/>
<dbReference type="InterPro" id="IPR050469">
    <property type="entry name" value="Diguanylate_Cyclase"/>
</dbReference>
<dbReference type="GO" id="GO:0005886">
    <property type="term" value="C:plasma membrane"/>
    <property type="evidence" value="ECO:0007669"/>
    <property type="project" value="TreeGrafter"/>
</dbReference>
<dbReference type="PANTHER" id="PTHR45138">
    <property type="entry name" value="REGULATORY COMPONENTS OF SENSORY TRANSDUCTION SYSTEM"/>
    <property type="match status" value="1"/>
</dbReference>
<dbReference type="FunFam" id="3.30.70.270:FF:000001">
    <property type="entry name" value="Diguanylate cyclase domain protein"/>
    <property type="match status" value="1"/>
</dbReference>
<accession>A0A7C9RJM7</accession>
<keyword evidence="4" id="KW-0472">Membrane</keyword>
<feature type="region of interest" description="Disordered" evidence="3">
    <location>
        <begin position="391"/>
        <end position="419"/>
    </location>
</feature>
<feature type="transmembrane region" description="Helical" evidence="4">
    <location>
        <begin position="12"/>
        <end position="33"/>
    </location>
</feature>
<evidence type="ECO:0000313" key="7">
    <source>
        <dbReference type="Proteomes" id="UP000480266"/>
    </source>
</evidence>
<name>A0A7C9RJM7_9BRAD</name>
<reference evidence="6" key="1">
    <citation type="submission" date="2020-02" db="EMBL/GenBank/DDBJ databases">
        <title>Draft genome sequence of Candidatus Afipia apatlaquensis IBT-C3, a potential strain for decolorization of textile dyes.</title>
        <authorList>
            <person name="Sanchez-Reyes A."/>
            <person name="Breton-Deval L."/>
            <person name="Mangelson H."/>
            <person name="Sanchez-Flores A."/>
        </authorList>
    </citation>
    <scope>NUCLEOTIDE SEQUENCE [LARGE SCALE GENOMIC DNA]</scope>
    <source>
        <strain evidence="6">IBT-C3</strain>
    </source>
</reference>
<dbReference type="CDD" id="cd01949">
    <property type="entry name" value="GGDEF"/>
    <property type="match status" value="1"/>
</dbReference>
<dbReference type="SUPFAM" id="SSF55073">
    <property type="entry name" value="Nucleotide cyclase"/>
    <property type="match status" value="1"/>
</dbReference>
<comment type="catalytic activity">
    <reaction evidence="2">
        <text>2 GTP = 3',3'-c-di-GMP + 2 diphosphate</text>
        <dbReference type="Rhea" id="RHEA:24898"/>
        <dbReference type="ChEBI" id="CHEBI:33019"/>
        <dbReference type="ChEBI" id="CHEBI:37565"/>
        <dbReference type="ChEBI" id="CHEBI:58805"/>
        <dbReference type="EC" id="2.7.7.65"/>
    </reaction>
</comment>
<protein>
    <recommendedName>
        <fullName evidence="1">diguanylate cyclase</fullName>
        <ecNumber evidence="1">2.7.7.65</ecNumber>
    </recommendedName>
</protein>
<comment type="caution">
    <text evidence="6">The sequence shown here is derived from an EMBL/GenBank/DDBJ whole genome shotgun (WGS) entry which is preliminary data.</text>
</comment>
<dbReference type="GO" id="GO:1902201">
    <property type="term" value="P:negative regulation of bacterial-type flagellum-dependent cell motility"/>
    <property type="evidence" value="ECO:0007669"/>
    <property type="project" value="TreeGrafter"/>
</dbReference>
<feature type="transmembrane region" description="Helical" evidence="4">
    <location>
        <begin position="124"/>
        <end position="143"/>
    </location>
</feature>
<dbReference type="Pfam" id="PF00990">
    <property type="entry name" value="GGDEF"/>
    <property type="match status" value="1"/>
</dbReference>
<dbReference type="InterPro" id="IPR029787">
    <property type="entry name" value="Nucleotide_cyclase"/>
</dbReference>
<feature type="transmembrane region" description="Helical" evidence="4">
    <location>
        <begin position="40"/>
        <end position="59"/>
    </location>
</feature>
<dbReference type="PANTHER" id="PTHR45138:SF9">
    <property type="entry name" value="DIGUANYLATE CYCLASE DGCM-RELATED"/>
    <property type="match status" value="1"/>
</dbReference>
<evidence type="ECO:0000256" key="4">
    <source>
        <dbReference type="SAM" id="Phobius"/>
    </source>
</evidence>
<feature type="transmembrane region" description="Helical" evidence="4">
    <location>
        <begin position="186"/>
        <end position="212"/>
    </location>
</feature>
<feature type="domain" description="GGDEF" evidence="5">
    <location>
        <begin position="254"/>
        <end position="385"/>
    </location>
</feature>
<evidence type="ECO:0000256" key="1">
    <source>
        <dbReference type="ARBA" id="ARBA00012528"/>
    </source>
</evidence>